<comment type="caution">
    <text evidence="1">The sequence shown here is derived from an EMBL/GenBank/DDBJ whole genome shotgun (WGS) entry which is preliminary data.</text>
</comment>
<protein>
    <submittedName>
        <fullName evidence="1">Uncharacterized protein</fullName>
    </submittedName>
</protein>
<dbReference type="Proteomes" id="UP001638806">
    <property type="component" value="Unassembled WGS sequence"/>
</dbReference>
<gene>
    <name evidence="1" type="ORF">ACCO45_003638</name>
</gene>
<reference evidence="1" key="1">
    <citation type="submission" date="2024-12" db="EMBL/GenBank/DDBJ databases">
        <title>Comparative genomics and development of molecular markers within Purpureocillium lilacinum and among Purpureocillium species.</title>
        <authorList>
            <person name="Yeh Z.-Y."/>
            <person name="Ni N.-T."/>
            <person name="Lo P.-H."/>
            <person name="Mushyakhwo K."/>
            <person name="Lin C.-F."/>
            <person name="Nai Y.-S."/>
        </authorList>
    </citation>
    <scope>NUCLEOTIDE SEQUENCE</scope>
    <source>
        <strain evidence="1">NCHU-NPUST-175</strain>
    </source>
</reference>
<name>A0ACC4E0E9_PURLI</name>
<evidence type="ECO:0000313" key="1">
    <source>
        <dbReference type="EMBL" id="KAL3962115.1"/>
    </source>
</evidence>
<organism evidence="1 2">
    <name type="scientific">Purpureocillium lilacinum</name>
    <name type="common">Paecilomyces lilacinus</name>
    <dbReference type="NCBI Taxonomy" id="33203"/>
    <lineage>
        <taxon>Eukaryota</taxon>
        <taxon>Fungi</taxon>
        <taxon>Dikarya</taxon>
        <taxon>Ascomycota</taxon>
        <taxon>Pezizomycotina</taxon>
        <taxon>Sordariomycetes</taxon>
        <taxon>Hypocreomycetidae</taxon>
        <taxon>Hypocreales</taxon>
        <taxon>Ophiocordycipitaceae</taxon>
        <taxon>Purpureocillium</taxon>
    </lineage>
</organism>
<accession>A0ACC4E0E9</accession>
<keyword evidence="2" id="KW-1185">Reference proteome</keyword>
<sequence length="130" mass="13781">MGGMSLSTASVNNIGRALAGPSEVERRPNIVGNFLDRPASSQWWAFYAGTAVELRHLSRAPGTCFVGSVEWWVTPERDRPKTPGTLDGTPSPWKAGDVPVGSACSAPSAPLVAQDLPLAPRRAGSRGQQR</sequence>
<evidence type="ECO:0000313" key="2">
    <source>
        <dbReference type="Proteomes" id="UP001638806"/>
    </source>
</evidence>
<proteinExistence type="predicted"/>
<dbReference type="EMBL" id="JBGNUJ010000003">
    <property type="protein sequence ID" value="KAL3962115.1"/>
    <property type="molecule type" value="Genomic_DNA"/>
</dbReference>